<feature type="domain" description="LysM" evidence="2">
    <location>
        <begin position="113"/>
        <end position="159"/>
    </location>
</feature>
<evidence type="ECO:0000259" key="2">
    <source>
        <dbReference type="PROSITE" id="PS51782"/>
    </source>
</evidence>
<dbReference type="EMBL" id="JAATJH010000013">
    <property type="protein sequence ID" value="NJC28471.1"/>
    <property type="molecule type" value="Genomic_DNA"/>
</dbReference>
<dbReference type="Proteomes" id="UP000770785">
    <property type="component" value="Unassembled WGS sequence"/>
</dbReference>
<reference evidence="3 4" key="1">
    <citation type="submission" date="2020-03" db="EMBL/GenBank/DDBJ databases">
        <title>Genomic Encyclopedia of Type Strains, Phase IV (KMG-IV): sequencing the most valuable type-strain genomes for metagenomic binning, comparative biology and taxonomic classification.</title>
        <authorList>
            <person name="Goeker M."/>
        </authorList>
    </citation>
    <scope>NUCLEOTIDE SEQUENCE [LARGE SCALE GENOMIC DNA]</scope>
    <source>
        <strain evidence="3 4">DSM 105096</strain>
    </source>
</reference>
<feature type="signal peptide" evidence="1">
    <location>
        <begin position="1"/>
        <end position="19"/>
    </location>
</feature>
<evidence type="ECO:0000313" key="3">
    <source>
        <dbReference type="EMBL" id="NJC28471.1"/>
    </source>
</evidence>
<sequence length="283" mass="32033">MKYPLTLILVVALATVAQAQYTGDSLYFLLPTDTMLLEVDKSSGSLLFQHQIAPRQTVYGAAKFYGLNVEDFYVIKPDLRDKYAVGDTIEVPIPASVIRWEIAADSLTWYVPVRYRLQAGETLFGLATRRLGWQSDAPLRKLNPDIDVQRLKPGTILDIGYMSVAGLPPSATTYQDAYSIRNRGLKKLWDARTAGRKMKVENGKAAWTKKGDQNKFMALHRTAPINSIIELTDPRSRRTIYARVIGRIPEQIYHPKIIVVVSPLVVKTFGVRDREFYVRTSHF</sequence>
<comment type="caution">
    <text evidence="3">The sequence shown here is derived from an EMBL/GenBank/DDBJ whole genome shotgun (WGS) entry which is preliminary data.</text>
</comment>
<evidence type="ECO:0000313" key="4">
    <source>
        <dbReference type="Proteomes" id="UP000770785"/>
    </source>
</evidence>
<organism evidence="3 4">
    <name type="scientific">Neolewinella antarctica</name>
    <dbReference type="NCBI Taxonomy" id="442734"/>
    <lineage>
        <taxon>Bacteria</taxon>
        <taxon>Pseudomonadati</taxon>
        <taxon>Bacteroidota</taxon>
        <taxon>Saprospiria</taxon>
        <taxon>Saprospirales</taxon>
        <taxon>Lewinellaceae</taxon>
        <taxon>Neolewinella</taxon>
    </lineage>
</organism>
<feature type="chain" id="PRO_5047150628" description="LysM domain-containing protein" evidence="1">
    <location>
        <begin position="20"/>
        <end position="283"/>
    </location>
</feature>
<gene>
    <name evidence="3" type="ORF">GGR27_003996</name>
</gene>
<evidence type="ECO:0000256" key="1">
    <source>
        <dbReference type="SAM" id="SignalP"/>
    </source>
</evidence>
<proteinExistence type="predicted"/>
<keyword evidence="4" id="KW-1185">Reference proteome</keyword>
<dbReference type="PROSITE" id="PS51782">
    <property type="entry name" value="LYSM"/>
    <property type="match status" value="1"/>
</dbReference>
<keyword evidence="1" id="KW-0732">Signal</keyword>
<name>A0ABX0XGY5_9BACT</name>
<protein>
    <recommendedName>
        <fullName evidence="2">LysM domain-containing protein</fullName>
    </recommendedName>
</protein>
<dbReference type="InterPro" id="IPR018392">
    <property type="entry name" value="LysM"/>
</dbReference>
<dbReference type="RefSeq" id="WP_168040522.1">
    <property type="nucleotide sequence ID" value="NZ_JAATJH010000013.1"/>
</dbReference>
<accession>A0ABX0XGY5</accession>